<comment type="caution">
    <text evidence="1">The sequence shown here is derived from an EMBL/GenBank/DDBJ whole genome shotgun (WGS) entry which is preliminary data.</text>
</comment>
<dbReference type="EMBL" id="BSXT01000611">
    <property type="protein sequence ID" value="GMF31015.1"/>
    <property type="molecule type" value="Genomic_DNA"/>
</dbReference>
<keyword evidence="2" id="KW-1185">Reference proteome</keyword>
<evidence type="ECO:0000313" key="1">
    <source>
        <dbReference type="EMBL" id="GMF31015.1"/>
    </source>
</evidence>
<protein>
    <submittedName>
        <fullName evidence="1">Unnamed protein product</fullName>
    </submittedName>
</protein>
<sequence>MQQMRKMVAALELQKHQLIIAGRSPLSDGSPREQCASPSTLSWSNLVPTSSSRCSSSSTSITRDDYVQLAAEVEEFRRQNAAMIHELAKRDLFNNSLRYRLASFPPSDSRSSMQPTQLTQEEGVAYVWQTLKLIHDARLCYASEKCFQNRPTFLGWSQYSERQGNIVTFGVKKALHNVTPQQLMDRTWQMQINSDNLCRLGPSHLRTHITLLQKVSNNILVIDRRTEDQSRTNASGKPLILRTMYVLFRVGDDNGTCTMSIKTLDVPETDRMLRDDEVWWDIFYWIRVSPANVANGHDVVTVTEFGGTNSCACEDLASSRLKELIFLVIRWETLAVAPFLLQQ</sequence>
<reference evidence="1" key="1">
    <citation type="submission" date="2023-04" db="EMBL/GenBank/DDBJ databases">
        <title>Phytophthora fragariaefolia NBRC 109709.</title>
        <authorList>
            <person name="Ichikawa N."/>
            <person name="Sato H."/>
            <person name="Tonouchi N."/>
        </authorList>
    </citation>
    <scope>NUCLEOTIDE SEQUENCE</scope>
    <source>
        <strain evidence="1">NBRC 109709</strain>
    </source>
</reference>
<accession>A0A9W6WWZ0</accession>
<organism evidence="1 2">
    <name type="scientific">Phytophthora fragariaefolia</name>
    <dbReference type="NCBI Taxonomy" id="1490495"/>
    <lineage>
        <taxon>Eukaryota</taxon>
        <taxon>Sar</taxon>
        <taxon>Stramenopiles</taxon>
        <taxon>Oomycota</taxon>
        <taxon>Peronosporomycetes</taxon>
        <taxon>Peronosporales</taxon>
        <taxon>Peronosporaceae</taxon>
        <taxon>Phytophthora</taxon>
    </lineage>
</organism>
<dbReference type="Proteomes" id="UP001165121">
    <property type="component" value="Unassembled WGS sequence"/>
</dbReference>
<name>A0A9W6WWZ0_9STRA</name>
<gene>
    <name evidence="1" type="ORF">Pfra01_000699600</name>
</gene>
<evidence type="ECO:0000313" key="2">
    <source>
        <dbReference type="Proteomes" id="UP001165121"/>
    </source>
</evidence>
<dbReference type="AlphaFoldDB" id="A0A9W6WWZ0"/>
<dbReference type="OrthoDB" id="160631at2759"/>
<proteinExistence type="predicted"/>